<keyword evidence="4" id="KW-1185">Reference proteome</keyword>
<feature type="domain" description="3-keto-alpha-glucoside-1,2-lyase/3-keto-2-hydroxy-glucal hydratase" evidence="2">
    <location>
        <begin position="241"/>
        <end position="452"/>
    </location>
</feature>
<keyword evidence="1" id="KW-0732">Signal</keyword>
<evidence type="ECO:0000259" key="2">
    <source>
        <dbReference type="Pfam" id="PF06439"/>
    </source>
</evidence>
<dbReference type="RefSeq" id="WP_104421089.1">
    <property type="nucleotide sequence ID" value="NZ_PTJC01000006.1"/>
</dbReference>
<comment type="caution">
    <text evidence="3">The sequence shown here is derived from an EMBL/GenBank/DDBJ whole genome shotgun (WGS) entry which is preliminary data.</text>
</comment>
<dbReference type="OrthoDB" id="9806233at2"/>
<dbReference type="AlphaFoldDB" id="A0A2S6I688"/>
<dbReference type="Pfam" id="PF06439">
    <property type="entry name" value="3keto-disac_hyd"/>
    <property type="match status" value="2"/>
</dbReference>
<name>A0A2S6I688_9BACT</name>
<gene>
    <name evidence="3" type="ORF">CLV84_3606</name>
</gene>
<dbReference type="EMBL" id="PTJC01000006">
    <property type="protein sequence ID" value="PPK86670.1"/>
    <property type="molecule type" value="Genomic_DNA"/>
</dbReference>
<evidence type="ECO:0000313" key="4">
    <source>
        <dbReference type="Proteomes" id="UP000237662"/>
    </source>
</evidence>
<organism evidence="3 4">
    <name type="scientific">Neolewinella xylanilytica</name>
    <dbReference type="NCBI Taxonomy" id="1514080"/>
    <lineage>
        <taxon>Bacteria</taxon>
        <taxon>Pseudomonadati</taxon>
        <taxon>Bacteroidota</taxon>
        <taxon>Saprospiria</taxon>
        <taxon>Saprospirales</taxon>
        <taxon>Lewinellaceae</taxon>
        <taxon>Neolewinella</taxon>
    </lineage>
</organism>
<accession>A0A2S6I688</accession>
<protein>
    <submittedName>
        <fullName evidence="3">Uncharacterized protein DUF1080</fullName>
    </submittedName>
</protein>
<feature type="signal peptide" evidence="1">
    <location>
        <begin position="1"/>
        <end position="20"/>
    </location>
</feature>
<proteinExistence type="predicted"/>
<feature type="domain" description="3-keto-alpha-glucoside-1,2-lyase/3-keto-2-hydroxy-glucal hydratase" evidence="2">
    <location>
        <begin position="23"/>
        <end position="209"/>
    </location>
</feature>
<reference evidence="3 4" key="1">
    <citation type="submission" date="2018-02" db="EMBL/GenBank/DDBJ databases">
        <title>Genomic Encyclopedia of Archaeal and Bacterial Type Strains, Phase II (KMG-II): from individual species to whole genera.</title>
        <authorList>
            <person name="Goeker M."/>
        </authorList>
    </citation>
    <scope>NUCLEOTIDE SEQUENCE [LARGE SCALE GENOMIC DNA]</scope>
    <source>
        <strain evidence="3 4">DSM 29526</strain>
    </source>
</reference>
<feature type="chain" id="PRO_5015751700" evidence="1">
    <location>
        <begin position="21"/>
        <end position="454"/>
    </location>
</feature>
<evidence type="ECO:0000313" key="3">
    <source>
        <dbReference type="EMBL" id="PPK86670.1"/>
    </source>
</evidence>
<dbReference type="Proteomes" id="UP000237662">
    <property type="component" value="Unassembled WGS sequence"/>
</dbReference>
<evidence type="ECO:0000256" key="1">
    <source>
        <dbReference type="SAM" id="SignalP"/>
    </source>
</evidence>
<dbReference type="InterPro" id="IPR010496">
    <property type="entry name" value="AL/BT2_dom"/>
</dbReference>
<dbReference type="Gene3D" id="2.60.120.560">
    <property type="entry name" value="Exo-inulinase, domain 1"/>
    <property type="match status" value="2"/>
</dbReference>
<dbReference type="GO" id="GO:0016787">
    <property type="term" value="F:hydrolase activity"/>
    <property type="evidence" value="ECO:0007669"/>
    <property type="project" value="InterPro"/>
</dbReference>
<sequence length="454" mass="51503">MRFKAFASVLLATLVTPVVAQEGFTSLTPGNDLSDWESYGGVAPFELVGDTVIGTAITNTPNTFLCTERPYEDFILELEFFDEAPLNSGVMARGQWRQQDDVRRVYGYQVEIDPSPRGYTAGIYDEARRGWIYPLHYNDPARTAYRHGEWNSMRIEFIGDELRTFINGQSAANLIDSVDASGMICLQVHSVYMPDMEGKKVMWRNIRVKDNATEADRMQTVLAPEENMLVNQLTEREKRQGWRLLFDGQSTQGWRGAKLEEFPESGWEVADGELRVLAGNGGESNNGGDIVTKDQFSDFELVFEFKPTEGANSGVKYFVDPDLNKSGGSAIGLEYQILDDQRHPDAKAGVMGNRTMASLYDLIPADPVDVDRRKDYAIDDWNRGRIKVKDGKVEHWLNGYKVVEYDRYSQMFGALVNYSKYKDWENFGRWPQGPILLQDHGNAVAFRTIKIREL</sequence>